<feature type="compositionally biased region" description="Basic and acidic residues" evidence="1">
    <location>
        <begin position="184"/>
        <end position="198"/>
    </location>
</feature>
<feature type="region of interest" description="Disordered" evidence="1">
    <location>
        <begin position="143"/>
        <end position="378"/>
    </location>
</feature>
<feature type="compositionally biased region" description="Gly residues" evidence="1">
    <location>
        <begin position="235"/>
        <end position="245"/>
    </location>
</feature>
<gene>
    <name evidence="2" type="ORF">AVDCRST_MAG59-918</name>
</gene>
<reference evidence="2" key="1">
    <citation type="submission" date="2020-02" db="EMBL/GenBank/DDBJ databases">
        <authorList>
            <person name="Meier V. D."/>
        </authorList>
    </citation>
    <scope>NUCLEOTIDE SEQUENCE</scope>
    <source>
        <strain evidence="2">AVDCRST_MAG59</strain>
    </source>
</reference>
<feature type="non-terminal residue" evidence="2">
    <location>
        <position position="402"/>
    </location>
</feature>
<feature type="non-terminal residue" evidence="2">
    <location>
        <position position="1"/>
    </location>
</feature>
<feature type="region of interest" description="Disordered" evidence="1">
    <location>
        <begin position="19"/>
        <end position="58"/>
    </location>
</feature>
<name>A0A6J4U9X0_9BACT</name>
<accession>A0A6J4U9X0</accession>
<protein>
    <submittedName>
        <fullName evidence="2">Alanine-rich protein SCI7.12c</fullName>
    </submittedName>
</protein>
<feature type="compositionally biased region" description="Basic and acidic residues" evidence="1">
    <location>
        <begin position="267"/>
        <end position="290"/>
    </location>
</feature>
<feature type="compositionally biased region" description="Basic and acidic residues" evidence="1">
    <location>
        <begin position="314"/>
        <end position="324"/>
    </location>
</feature>
<feature type="compositionally biased region" description="Basic residues" evidence="1">
    <location>
        <begin position="300"/>
        <end position="312"/>
    </location>
</feature>
<dbReference type="AlphaFoldDB" id="A0A6J4U9X0"/>
<evidence type="ECO:0000256" key="1">
    <source>
        <dbReference type="SAM" id="MobiDB-lite"/>
    </source>
</evidence>
<sequence>DGFGRAPCTLDLPVGHPRWRHRRHRRAGRRRVGADGAQPRRLLPQRQVPAAEAAQREGLPQRRLGRLLPAGRGSLRRYAAAPRRHAAHRTARCPRSQRRGVPEARHRAASLDCWPPQLPAGGGAPGGDRGECLRRQLSLGALPRQRRCPALSRRPRPRPRHQPRPRRDRPRVRRLPRAVPRPPPRTDRDQLRAGRRIPDGPLLLPGLPRSGGRRRGRRGRTARPRPCPARSTVSGRGGDAGAGAGGRKRDRVAARNLARTGGVHSHAARDRRQPRRRDQGGRSGGERDDAGADGVDVPARRRQRLARGHGPARPRPDRRRDRPARLFPRFCESGRRGPDWPGDGGWSGASRARLEPARTADIEQDQPRREGGRRQSARDEEVFLLQLRVCQRRPSQLARGAL</sequence>
<evidence type="ECO:0000313" key="2">
    <source>
        <dbReference type="EMBL" id="CAA9542047.1"/>
    </source>
</evidence>
<feature type="compositionally biased region" description="Basic residues" evidence="1">
    <location>
        <begin position="153"/>
        <end position="176"/>
    </location>
</feature>
<feature type="compositionally biased region" description="Basic and acidic residues" evidence="1">
    <location>
        <begin position="352"/>
        <end position="378"/>
    </location>
</feature>
<proteinExistence type="predicted"/>
<feature type="region of interest" description="Disordered" evidence="1">
    <location>
        <begin position="80"/>
        <end position="131"/>
    </location>
</feature>
<organism evidence="2">
    <name type="scientific">uncultured Thermomicrobiales bacterium</name>
    <dbReference type="NCBI Taxonomy" id="1645740"/>
    <lineage>
        <taxon>Bacteria</taxon>
        <taxon>Pseudomonadati</taxon>
        <taxon>Thermomicrobiota</taxon>
        <taxon>Thermomicrobia</taxon>
        <taxon>Thermomicrobiales</taxon>
        <taxon>environmental samples</taxon>
    </lineage>
</organism>
<feature type="compositionally biased region" description="Basic residues" evidence="1">
    <location>
        <begin position="211"/>
        <end position="223"/>
    </location>
</feature>
<feature type="compositionally biased region" description="Basic residues" evidence="1">
    <location>
        <begin position="82"/>
        <end position="98"/>
    </location>
</feature>
<feature type="compositionally biased region" description="Basic residues" evidence="1">
    <location>
        <begin position="19"/>
        <end position="31"/>
    </location>
</feature>
<feature type="compositionally biased region" description="Low complexity" evidence="1">
    <location>
        <begin position="199"/>
        <end position="210"/>
    </location>
</feature>
<dbReference type="EMBL" id="CADCWF010000050">
    <property type="protein sequence ID" value="CAA9542047.1"/>
    <property type="molecule type" value="Genomic_DNA"/>
</dbReference>